<keyword evidence="3" id="KW-1185">Reference proteome</keyword>
<comment type="caution">
    <text evidence="2">The sequence shown here is derived from an EMBL/GenBank/DDBJ whole genome shotgun (WGS) entry which is preliminary data.</text>
</comment>
<evidence type="ECO:0000313" key="2">
    <source>
        <dbReference type="EMBL" id="MFB9993740.1"/>
    </source>
</evidence>
<accession>A0ABV6B456</accession>
<dbReference type="InterPro" id="IPR010982">
    <property type="entry name" value="Lambda_DNA-bd_dom_sf"/>
</dbReference>
<dbReference type="RefSeq" id="WP_380013171.1">
    <property type="nucleotide sequence ID" value="NZ_JBHLYR010000053.1"/>
</dbReference>
<name>A0ABV6B456_9DEIO</name>
<dbReference type="EMBL" id="JBHLYR010000053">
    <property type="protein sequence ID" value="MFB9993740.1"/>
    <property type="molecule type" value="Genomic_DNA"/>
</dbReference>
<gene>
    <name evidence="2" type="ORF">ACFFLM_17415</name>
</gene>
<dbReference type="PROSITE" id="PS50943">
    <property type="entry name" value="HTH_CROC1"/>
    <property type="match status" value="1"/>
</dbReference>
<dbReference type="SMART" id="SM00530">
    <property type="entry name" value="HTH_XRE"/>
    <property type="match status" value="1"/>
</dbReference>
<dbReference type="Gene3D" id="1.10.260.40">
    <property type="entry name" value="lambda repressor-like DNA-binding domains"/>
    <property type="match status" value="1"/>
</dbReference>
<feature type="domain" description="HTH cro/C1-type" evidence="1">
    <location>
        <begin position="31"/>
        <end position="93"/>
    </location>
</feature>
<sequence length="102" mass="11550">MRKRPDRIYAGRKPQAYGTRTSRMNMIGLQVRQARLAREPQWSLEELSQHLMQVAQLELGASSLSKIETGVRSVYDFEVQALAQTLEVSLDWLFSAPSEPGS</sequence>
<reference evidence="2 3" key="1">
    <citation type="submission" date="2024-09" db="EMBL/GenBank/DDBJ databases">
        <authorList>
            <person name="Sun Q."/>
            <person name="Mori K."/>
        </authorList>
    </citation>
    <scope>NUCLEOTIDE SEQUENCE [LARGE SCALE GENOMIC DNA]</scope>
    <source>
        <strain evidence="2 3">JCM 13503</strain>
    </source>
</reference>
<protein>
    <submittedName>
        <fullName evidence="2">Helix-turn-helix domain-containing protein</fullName>
    </submittedName>
</protein>
<evidence type="ECO:0000259" key="1">
    <source>
        <dbReference type="PROSITE" id="PS50943"/>
    </source>
</evidence>
<organism evidence="2 3">
    <name type="scientific">Deinococcus oregonensis</name>
    <dbReference type="NCBI Taxonomy" id="1805970"/>
    <lineage>
        <taxon>Bacteria</taxon>
        <taxon>Thermotogati</taxon>
        <taxon>Deinococcota</taxon>
        <taxon>Deinococci</taxon>
        <taxon>Deinococcales</taxon>
        <taxon>Deinococcaceae</taxon>
        <taxon>Deinococcus</taxon>
    </lineage>
</organism>
<evidence type="ECO:0000313" key="3">
    <source>
        <dbReference type="Proteomes" id="UP001589733"/>
    </source>
</evidence>
<dbReference type="Proteomes" id="UP001589733">
    <property type="component" value="Unassembled WGS sequence"/>
</dbReference>
<dbReference type="CDD" id="cd00093">
    <property type="entry name" value="HTH_XRE"/>
    <property type="match status" value="1"/>
</dbReference>
<dbReference type="InterPro" id="IPR001387">
    <property type="entry name" value="Cro/C1-type_HTH"/>
</dbReference>
<dbReference type="SUPFAM" id="SSF47413">
    <property type="entry name" value="lambda repressor-like DNA-binding domains"/>
    <property type="match status" value="1"/>
</dbReference>
<proteinExistence type="predicted"/>